<evidence type="ECO:0000256" key="2">
    <source>
        <dbReference type="ARBA" id="ARBA00023239"/>
    </source>
</evidence>
<dbReference type="SUPFAM" id="SSF53800">
    <property type="entry name" value="Chelatase"/>
    <property type="match status" value="1"/>
</dbReference>
<comment type="caution">
    <text evidence="3">The sequence shown here is derived from an EMBL/GenBank/DDBJ whole genome shotgun (WGS) entry which is preliminary data.</text>
</comment>
<dbReference type="Proteomes" id="UP000521868">
    <property type="component" value="Unassembled WGS sequence"/>
</dbReference>
<dbReference type="PANTHER" id="PTHR33542:SF3">
    <property type="entry name" value="SIROHYDROCHLORIN FERROCHELATASE, CHLOROPLASTIC"/>
    <property type="match status" value="1"/>
</dbReference>
<sequence length="119" mass="12746">MAKGVILVGHGSRDPLWRAPIEAVAARLAASQPKVATRCAYLELQQPDVPAAAADLAQLGVREVTLVPMFLGTGKHARADLPRLLDQVRAEHPEVAFTLQPSVGEDPRLLDLLARIAAE</sequence>
<protein>
    <submittedName>
        <fullName evidence="3">Cobalamin biosynthesis protein CbiX</fullName>
    </submittedName>
</protein>
<dbReference type="CDD" id="cd03416">
    <property type="entry name" value="CbiX_SirB_N"/>
    <property type="match status" value="1"/>
</dbReference>
<evidence type="ECO:0000313" key="4">
    <source>
        <dbReference type="Proteomes" id="UP000521868"/>
    </source>
</evidence>
<evidence type="ECO:0000256" key="1">
    <source>
        <dbReference type="ARBA" id="ARBA00022723"/>
    </source>
</evidence>
<gene>
    <name evidence="3" type="ORF">RAMLITH_01590</name>
</gene>
<organism evidence="3 4">
    <name type="scientific">Ramlibacter lithotrophicus</name>
    <dbReference type="NCBI Taxonomy" id="2606681"/>
    <lineage>
        <taxon>Bacteria</taxon>
        <taxon>Pseudomonadati</taxon>
        <taxon>Pseudomonadota</taxon>
        <taxon>Betaproteobacteria</taxon>
        <taxon>Burkholderiales</taxon>
        <taxon>Comamonadaceae</taxon>
        <taxon>Ramlibacter</taxon>
    </lineage>
</organism>
<dbReference type="InterPro" id="IPR002762">
    <property type="entry name" value="CbiX-like"/>
</dbReference>
<name>A0A7X6DC82_9BURK</name>
<dbReference type="GO" id="GO:0046872">
    <property type="term" value="F:metal ion binding"/>
    <property type="evidence" value="ECO:0007669"/>
    <property type="project" value="UniProtKB-KW"/>
</dbReference>
<keyword evidence="4" id="KW-1185">Reference proteome</keyword>
<dbReference type="EMBL" id="VTOX01000001">
    <property type="protein sequence ID" value="NKE64500.1"/>
    <property type="molecule type" value="Genomic_DNA"/>
</dbReference>
<dbReference type="Gene3D" id="3.40.50.1400">
    <property type="match status" value="1"/>
</dbReference>
<dbReference type="AlphaFoldDB" id="A0A7X6DC82"/>
<dbReference type="Pfam" id="PF01903">
    <property type="entry name" value="CbiX"/>
    <property type="match status" value="1"/>
</dbReference>
<dbReference type="InterPro" id="IPR050963">
    <property type="entry name" value="Sirohydro_Cobaltochel/CbiX"/>
</dbReference>
<reference evidence="3 4" key="1">
    <citation type="journal article" date="2020" name="Nature">
        <title>Bacterial chemolithoautotrophy via manganese oxidation.</title>
        <authorList>
            <person name="Yu H."/>
            <person name="Leadbetter J.R."/>
        </authorList>
    </citation>
    <scope>NUCLEOTIDE SEQUENCE [LARGE SCALE GENOMIC DNA]</scope>
    <source>
        <strain evidence="3 4">RBP-1</strain>
    </source>
</reference>
<proteinExistence type="predicted"/>
<evidence type="ECO:0000313" key="3">
    <source>
        <dbReference type="EMBL" id="NKE64500.1"/>
    </source>
</evidence>
<accession>A0A7X6DC82</accession>
<keyword evidence="1" id="KW-0479">Metal-binding</keyword>
<dbReference type="PANTHER" id="PTHR33542">
    <property type="entry name" value="SIROHYDROCHLORIN FERROCHELATASE, CHLOROPLASTIC"/>
    <property type="match status" value="1"/>
</dbReference>
<dbReference type="GO" id="GO:0016829">
    <property type="term" value="F:lyase activity"/>
    <property type="evidence" value="ECO:0007669"/>
    <property type="project" value="UniProtKB-KW"/>
</dbReference>
<keyword evidence="2" id="KW-0456">Lyase</keyword>
<dbReference type="RefSeq" id="WP_168105582.1">
    <property type="nucleotide sequence ID" value="NZ_VTOX01000001.1"/>
</dbReference>